<evidence type="ECO:0000313" key="3">
    <source>
        <dbReference type="Proteomes" id="UP000283619"/>
    </source>
</evidence>
<organism evidence="2 3">
    <name type="scientific">Pseudomonas fluorescens</name>
    <dbReference type="NCBI Taxonomy" id="294"/>
    <lineage>
        <taxon>Bacteria</taxon>
        <taxon>Pseudomonadati</taxon>
        <taxon>Pseudomonadota</taxon>
        <taxon>Gammaproteobacteria</taxon>
        <taxon>Pseudomonadales</taxon>
        <taxon>Pseudomonadaceae</taxon>
        <taxon>Pseudomonas</taxon>
    </lineage>
</organism>
<dbReference type="EMBL" id="MOBZ01000013">
    <property type="protein sequence ID" value="ROO08084.1"/>
    <property type="molecule type" value="Genomic_DNA"/>
</dbReference>
<gene>
    <name evidence="2" type="ORF">BK673_16215</name>
</gene>
<evidence type="ECO:0000313" key="2">
    <source>
        <dbReference type="EMBL" id="ROO08084.1"/>
    </source>
</evidence>
<comment type="caution">
    <text evidence="2">The sequence shown here is derived from an EMBL/GenBank/DDBJ whole genome shotgun (WGS) entry which is preliminary data.</text>
</comment>
<proteinExistence type="predicted"/>
<keyword evidence="1" id="KW-1133">Transmembrane helix</keyword>
<feature type="transmembrane region" description="Helical" evidence="1">
    <location>
        <begin position="12"/>
        <end position="31"/>
    </location>
</feature>
<sequence>MQQSDAKQKPKYKLLRTIGAWALVPGLGVPATKFVESYYDVSVFSSLWNWIRSVGNWLAKDVSLPLWVMFVLSLMSALLVLLVGLLVYVRFEKQETPADLESTGAPLSDDQNLVFLVVGNAIQQGYQFGFDDVLGSSGLSRIATQNALDHLANVGLIRPVRSSYGGNYADLTPMGRDHFLELEALSKG</sequence>
<dbReference type="AlphaFoldDB" id="A0A423P4D3"/>
<accession>A0A423P4D3</accession>
<dbReference type="RefSeq" id="WP_123594244.1">
    <property type="nucleotide sequence ID" value="NZ_MOBZ01000013.1"/>
</dbReference>
<dbReference type="Proteomes" id="UP000283619">
    <property type="component" value="Unassembled WGS sequence"/>
</dbReference>
<evidence type="ECO:0000256" key="1">
    <source>
        <dbReference type="SAM" id="Phobius"/>
    </source>
</evidence>
<name>A0A423P4D3_PSEFL</name>
<keyword evidence="1" id="KW-0812">Transmembrane</keyword>
<feature type="transmembrane region" description="Helical" evidence="1">
    <location>
        <begin position="66"/>
        <end position="89"/>
    </location>
</feature>
<protein>
    <submittedName>
        <fullName evidence="2">Uncharacterized protein</fullName>
    </submittedName>
</protein>
<reference evidence="2 3" key="1">
    <citation type="submission" date="2016-10" db="EMBL/GenBank/DDBJ databases">
        <title>Comparative genome analysis of multiple Pseudomonas spp. focuses on biocontrol and plant growth promoting traits.</title>
        <authorList>
            <person name="Tao X.-Y."/>
            <person name="Taylor C.G."/>
        </authorList>
    </citation>
    <scope>NUCLEOTIDE SEQUENCE [LARGE SCALE GENOMIC DNA]</scope>
    <source>
        <strain evidence="2 3">36G2</strain>
    </source>
</reference>
<keyword evidence="1" id="KW-0472">Membrane</keyword>